<dbReference type="EMBL" id="CAJNOU010001260">
    <property type="protein sequence ID" value="CAF1177843.1"/>
    <property type="molecule type" value="Genomic_DNA"/>
</dbReference>
<evidence type="ECO:0000313" key="3">
    <source>
        <dbReference type="EMBL" id="CAF1179569.1"/>
    </source>
</evidence>
<comment type="caution">
    <text evidence="4">The sequence shown here is derived from an EMBL/GenBank/DDBJ whole genome shotgun (WGS) entry which is preliminary data.</text>
</comment>
<dbReference type="EMBL" id="CAJNOH010001129">
    <property type="protein sequence ID" value="CAF1179569.1"/>
    <property type="molecule type" value="Genomic_DNA"/>
</dbReference>
<reference evidence="4" key="1">
    <citation type="submission" date="2021-02" db="EMBL/GenBank/DDBJ databases">
        <authorList>
            <person name="Nowell W R."/>
        </authorList>
    </citation>
    <scope>NUCLEOTIDE SEQUENCE</scope>
</reference>
<protein>
    <submittedName>
        <fullName evidence="4">Uncharacterized protein</fullName>
    </submittedName>
</protein>
<name>A0A815NWJ7_9BILA</name>
<sequence length="154" mass="17920">MLHNSWRQSFNIRHLCIRELTIDEVLKRFTDYRRPAMIVDASLKQSHHDQSSSLNINQEFVNESEDDDEYNYNHLSITSLSVCTSQTNSLIILRNESIVELTIDQPCYNSNFTGSNEISSSEKLSLTQQHEDELDTTKEDKEPCSIVKQKRTKH</sequence>
<proteinExistence type="predicted"/>
<dbReference type="EMBL" id="CAJNOL010001934">
    <property type="protein sequence ID" value="CAF1439688.1"/>
    <property type="molecule type" value="Genomic_DNA"/>
</dbReference>
<dbReference type="Proteomes" id="UP000663854">
    <property type="component" value="Unassembled WGS sequence"/>
</dbReference>
<organism evidence="4 5">
    <name type="scientific">Rotaria sordida</name>
    <dbReference type="NCBI Taxonomy" id="392033"/>
    <lineage>
        <taxon>Eukaryota</taxon>
        <taxon>Metazoa</taxon>
        <taxon>Spiralia</taxon>
        <taxon>Gnathifera</taxon>
        <taxon>Rotifera</taxon>
        <taxon>Eurotatoria</taxon>
        <taxon>Bdelloidea</taxon>
        <taxon>Philodinida</taxon>
        <taxon>Philodinidae</taxon>
        <taxon>Rotaria</taxon>
    </lineage>
</organism>
<dbReference type="AlphaFoldDB" id="A0A815NWJ7"/>
<dbReference type="Proteomes" id="UP000663870">
    <property type="component" value="Unassembled WGS sequence"/>
</dbReference>
<feature type="compositionally biased region" description="Basic and acidic residues" evidence="1">
    <location>
        <begin position="129"/>
        <end position="143"/>
    </location>
</feature>
<feature type="region of interest" description="Disordered" evidence="1">
    <location>
        <begin position="119"/>
        <end position="154"/>
    </location>
</feature>
<gene>
    <name evidence="4" type="ORF">JXQ802_LOCUS36923</name>
    <name evidence="3" type="ORF">PYM288_LOCUS23729</name>
    <name evidence="2" type="ORF">SEV965_LOCUS19883</name>
</gene>
<dbReference type="Proteomes" id="UP000663889">
    <property type="component" value="Unassembled WGS sequence"/>
</dbReference>
<feature type="compositionally biased region" description="Polar residues" evidence="1">
    <location>
        <begin position="119"/>
        <end position="128"/>
    </location>
</feature>
<accession>A0A815NWJ7</accession>
<evidence type="ECO:0000313" key="2">
    <source>
        <dbReference type="EMBL" id="CAF1177843.1"/>
    </source>
</evidence>
<evidence type="ECO:0000313" key="4">
    <source>
        <dbReference type="EMBL" id="CAF1439688.1"/>
    </source>
</evidence>
<evidence type="ECO:0000313" key="5">
    <source>
        <dbReference type="Proteomes" id="UP000663870"/>
    </source>
</evidence>
<evidence type="ECO:0000256" key="1">
    <source>
        <dbReference type="SAM" id="MobiDB-lite"/>
    </source>
</evidence>
<keyword evidence="5" id="KW-1185">Reference proteome</keyword>